<dbReference type="OrthoDB" id="19806at2759"/>
<accession>A0A4S4L4U5</accession>
<organism evidence="3 4">
    <name type="scientific">Bondarzewia mesenterica</name>
    <dbReference type="NCBI Taxonomy" id="1095465"/>
    <lineage>
        <taxon>Eukaryota</taxon>
        <taxon>Fungi</taxon>
        <taxon>Dikarya</taxon>
        <taxon>Basidiomycota</taxon>
        <taxon>Agaricomycotina</taxon>
        <taxon>Agaricomycetes</taxon>
        <taxon>Russulales</taxon>
        <taxon>Bondarzewiaceae</taxon>
        <taxon>Bondarzewia</taxon>
    </lineage>
</organism>
<evidence type="ECO:0000313" key="3">
    <source>
        <dbReference type="EMBL" id="THH06359.1"/>
    </source>
</evidence>
<dbReference type="InterPro" id="IPR059025">
    <property type="entry name" value="STB6_N"/>
</dbReference>
<dbReference type="Proteomes" id="UP000310158">
    <property type="component" value="Unassembled WGS sequence"/>
</dbReference>
<dbReference type="Pfam" id="PF25995">
    <property type="entry name" value="STB6_N"/>
    <property type="match status" value="1"/>
</dbReference>
<feature type="region of interest" description="Disordered" evidence="1">
    <location>
        <begin position="432"/>
        <end position="464"/>
    </location>
</feature>
<dbReference type="PANTHER" id="PTHR31011:SF2">
    <property type="entry name" value="PROTEIN STB2-RELATED"/>
    <property type="match status" value="1"/>
</dbReference>
<feature type="domain" description="STB6-like N-terminal" evidence="2">
    <location>
        <begin position="38"/>
        <end position="168"/>
    </location>
</feature>
<dbReference type="AlphaFoldDB" id="A0A4S4L4U5"/>
<name>A0A4S4L4U5_9AGAM</name>
<reference evidence="3 4" key="1">
    <citation type="submission" date="2019-02" db="EMBL/GenBank/DDBJ databases">
        <title>Genome sequencing of the rare red list fungi Bondarzewia mesenterica.</title>
        <authorList>
            <person name="Buettner E."/>
            <person name="Kellner H."/>
        </authorList>
    </citation>
    <scope>NUCLEOTIDE SEQUENCE [LARGE SCALE GENOMIC DNA]</scope>
    <source>
        <strain evidence="3 4">DSM 108281</strain>
    </source>
</reference>
<dbReference type="EMBL" id="SGPL01000887">
    <property type="protein sequence ID" value="THH06359.1"/>
    <property type="molecule type" value="Genomic_DNA"/>
</dbReference>
<comment type="caution">
    <text evidence="3">The sequence shown here is derived from an EMBL/GenBank/DDBJ whole genome shotgun (WGS) entry which is preliminary data.</text>
</comment>
<gene>
    <name evidence="3" type="ORF">EW146_g9636</name>
</gene>
<evidence type="ECO:0000256" key="1">
    <source>
        <dbReference type="SAM" id="MobiDB-lite"/>
    </source>
</evidence>
<keyword evidence="4" id="KW-1185">Reference proteome</keyword>
<evidence type="ECO:0000259" key="2">
    <source>
        <dbReference type="Pfam" id="PF25995"/>
    </source>
</evidence>
<protein>
    <recommendedName>
        <fullName evidence="2">STB6-like N-terminal domain-containing protein</fullName>
    </recommendedName>
</protein>
<feature type="region of interest" description="Disordered" evidence="1">
    <location>
        <begin position="888"/>
        <end position="954"/>
    </location>
</feature>
<feature type="non-terminal residue" evidence="3">
    <location>
        <position position="1"/>
    </location>
</feature>
<dbReference type="GO" id="GO:0070822">
    <property type="term" value="C:Sin3-type complex"/>
    <property type="evidence" value="ECO:0007669"/>
    <property type="project" value="TreeGrafter"/>
</dbReference>
<evidence type="ECO:0000313" key="4">
    <source>
        <dbReference type="Proteomes" id="UP000310158"/>
    </source>
</evidence>
<proteinExistence type="predicted"/>
<sequence length="954" mass="106687">PQRSPRPKPATAKLIRSRSTSVSLSPPEPSQQSVDVGLEWFGLSCRFEIAQEQIEIEGYQIYAVEKWVTERSRPVITLTVYTGDPKHRITVTALTPSANSAQDAQLEWDKVIRDLRQAGARPKETEQGTLMVTSLANFRSDFTIVHIPSGFFLEARERLYTNINLLRMGCSGRSALTLEEPSDTTKDRFIAMYHVQDKARSTEVFGTTTLELVKLLQTGLAIFGMFDLSPEERNGLLCDVTVDGIQRWIVEIGERLVGVEPAERVADPTIVSALLSLVASTRNKLYALGFDRAQGLPKDPFLESHAFVQVLNHMQSCRALAACPAIPSPPYFTYDVVRAIETAYSKFRQSEWNKPHRVLLSKLDDFTTDLRTSTATPDGGGPPALGGSASHTIEATTDLNRFVLVVLAGGKESIGSLRYLWTGRLAQLEEKRREKVGSDAEREREEEKNERTDGKSTEDEGEFKGWKSGRRVQKKFESWTSGYVPHPFYLSGHLFKNLMCGVKLEQIEEAERGFFYQEWTWQARTGTRICAWDAVPAAVAAGHHLQASFPWLHIHRPFLFHTHGYREEDEEILSSGQGSPVSQHRYPLGASPLFADTIPHPPSEYDRRVSEFNFKRPMKPANRNRITSWSDPMSARWGSMKDESGLPERSGSGRGSRDNVSVLGDGLVKDDMSVLSLRRRAVGVGLVRRRSFDDASRLTRMRILPLDRMKIDVDLCGQLLIMRRRERHLEGVISTLHVLTNVLSRTNAQLREDYQAHQRALTEVEARTKLIGEIEGARVKADGIMQDTSARSYESGQFRVLAMREKVFGTGRRVPRSAGVGRYDRVQWTLDGEERRVDWVGRTEAEAEEEEGLEPAVEEEEERVLEHQGLFKPTWLLKLFESWGARWGAGRSKKPKSETVPEGGGEASASPLTADAGAQAKANAAAVLSGTEGASDPGRVPPAYHSLNDSDDDS</sequence>
<feature type="compositionally biased region" description="Low complexity" evidence="1">
    <location>
        <begin position="914"/>
        <end position="926"/>
    </location>
</feature>
<feature type="region of interest" description="Disordered" evidence="1">
    <location>
        <begin position="623"/>
        <end position="660"/>
    </location>
</feature>
<dbReference type="PANTHER" id="PTHR31011">
    <property type="entry name" value="PROTEIN STB2-RELATED"/>
    <property type="match status" value="1"/>
</dbReference>
<feature type="region of interest" description="Disordered" evidence="1">
    <location>
        <begin position="1"/>
        <end position="32"/>
    </location>
</feature>
<feature type="compositionally biased region" description="Polar residues" evidence="1">
    <location>
        <begin position="17"/>
        <end position="32"/>
    </location>
</feature>
<dbReference type="InterPro" id="IPR038919">
    <property type="entry name" value="STB2/STB2"/>
</dbReference>